<feature type="domain" description="EF-hand" evidence="2">
    <location>
        <begin position="172"/>
        <end position="207"/>
    </location>
</feature>
<dbReference type="InterPro" id="IPR018247">
    <property type="entry name" value="EF_Hand_1_Ca_BS"/>
</dbReference>
<dbReference type="EMBL" id="JAEHOE010000056">
    <property type="protein sequence ID" value="KAG2491152.1"/>
    <property type="molecule type" value="Genomic_DNA"/>
</dbReference>
<dbReference type="Pfam" id="PF13499">
    <property type="entry name" value="EF-hand_7"/>
    <property type="match status" value="1"/>
</dbReference>
<dbReference type="CDD" id="cd00051">
    <property type="entry name" value="EFh"/>
    <property type="match status" value="1"/>
</dbReference>
<dbReference type="InterPro" id="IPR002048">
    <property type="entry name" value="EF_hand_dom"/>
</dbReference>
<dbReference type="Proteomes" id="UP000612055">
    <property type="component" value="Unassembled WGS sequence"/>
</dbReference>
<dbReference type="InterPro" id="IPR011992">
    <property type="entry name" value="EF-hand-dom_pair"/>
</dbReference>
<dbReference type="Gene3D" id="1.10.238.10">
    <property type="entry name" value="EF-hand"/>
    <property type="match status" value="1"/>
</dbReference>
<dbReference type="PROSITE" id="PS50222">
    <property type="entry name" value="EF_HAND_2"/>
    <property type="match status" value="3"/>
</dbReference>
<protein>
    <recommendedName>
        <fullName evidence="2">EF-hand domain-containing protein</fullName>
    </recommendedName>
</protein>
<evidence type="ECO:0000256" key="1">
    <source>
        <dbReference type="ARBA" id="ARBA00022837"/>
    </source>
</evidence>
<dbReference type="SUPFAM" id="SSF47473">
    <property type="entry name" value="EF-hand"/>
    <property type="match status" value="1"/>
</dbReference>
<sequence length="236" mass="25665">MLKHQAQPCVRRVEAAGAKPLRYACAQRRSAPARAAMAAAAGSASTATVARRAARRAPPRLRTVLCRAEATAATPMTLMNLISALAKASSAWEKYDKDRTGTLSLHECEDIFNSPEIAEAVEMITNVSSKHYTAADLEPYFKQADRDRSGTLSRTEFLALYLAVATERIKKNPLLLAEALLGFIDKDKNGVLEGGELKALLTILGFAPALLLPIPDFVKIEYKSILRALGGHFEKK</sequence>
<dbReference type="SMART" id="SM00054">
    <property type="entry name" value="EFh"/>
    <property type="match status" value="3"/>
</dbReference>
<keyword evidence="1" id="KW-0106">Calcium</keyword>
<feature type="domain" description="EF-hand" evidence="2">
    <location>
        <begin position="83"/>
        <end position="118"/>
    </location>
</feature>
<organism evidence="3 4">
    <name type="scientific">Edaphochlamys debaryana</name>
    <dbReference type="NCBI Taxonomy" id="47281"/>
    <lineage>
        <taxon>Eukaryota</taxon>
        <taxon>Viridiplantae</taxon>
        <taxon>Chlorophyta</taxon>
        <taxon>core chlorophytes</taxon>
        <taxon>Chlorophyceae</taxon>
        <taxon>CS clade</taxon>
        <taxon>Chlamydomonadales</taxon>
        <taxon>Chlamydomonadales incertae sedis</taxon>
        <taxon>Edaphochlamys</taxon>
    </lineage>
</organism>
<keyword evidence="4" id="KW-1185">Reference proteome</keyword>
<feature type="domain" description="EF-hand" evidence="2">
    <location>
        <begin position="132"/>
        <end position="167"/>
    </location>
</feature>
<dbReference type="AlphaFoldDB" id="A0A835XWY5"/>
<dbReference type="GO" id="GO:0005509">
    <property type="term" value="F:calcium ion binding"/>
    <property type="evidence" value="ECO:0007669"/>
    <property type="project" value="InterPro"/>
</dbReference>
<evidence type="ECO:0000313" key="4">
    <source>
        <dbReference type="Proteomes" id="UP000612055"/>
    </source>
</evidence>
<comment type="caution">
    <text evidence="3">The sequence shown here is derived from an EMBL/GenBank/DDBJ whole genome shotgun (WGS) entry which is preliminary data.</text>
</comment>
<dbReference type="OrthoDB" id="26525at2759"/>
<reference evidence="3" key="1">
    <citation type="journal article" date="2020" name="bioRxiv">
        <title>Comparative genomics of Chlamydomonas.</title>
        <authorList>
            <person name="Craig R.J."/>
            <person name="Hasan A.R."/>
            <person name="Ness R.W."/>
            <person name="Keightley P.D."/>
        </authorList>
    </citation>
    <scope>NUCLEOTIDE SEQUENCE</scope>
    <source>
        <strain evidence="3">CCAP 11/70</strain>
    </source>
</reference>
<proteinExistence type="predicted"/>
<dbReference type="PROSITE" id="PS00018">
    <property type="entry name" value="EF_HAND_1"/>
    <property type="match status" value="2"/>
</dbReference>
<evidence type="ECO:0000313" key="3">
    <source>
        <dbReference type="EMBL" id="KAG2491152.1"/>
    </source>
</evidence>
<name>A0A835XWY5_9CHLO</name>
<evidence type="ECO:0000259" key="2">
    <source>
        <dbReference type="PROSITE" id="PS50222"/>
    </source>
</evidence>
<gene>
    <name evidence="3" type="ORF">HYH03_010593</name>
</gene>
<accession>A0A835XWY5</accession>